<dbReference type="InterPro" id="IPR029058">
    <property type="entry name" value="AB_hydrolase_fold"/>
</dbReference>
<dbReference type="STRING" id="360412.LARV_02390"/>
<dbReference type="PANTHER" id="PTHR43798:SF31">
    <property type="entry name" value="AB HYDROLASE SUPERFAMILY PROTEIN YCLE"/>
    <property type="match status" value="1"/>
</dbReference>
<sequence length="268" mass="29628">MAIYCYDPAPYNGRPILLLHGLGADGHSWGLQFPALIEAGFRPIAPDLPGFGHSSVVEPHWDIPSITALMADWLQGRFETPMPVAGLSMGGTIALQLTLTRPDLVNRLALVSTFAFLRPRHWQDLTYLLKRFLVAVTRGSAAQADMVAFHLFPNPDQADLRRELVQLIDESDPEVYRTAMRALVRFDGRRRLSEIHIPTMVISGALDSTVPIETQRELARGIPGAQHVIIPGARHAVIADQTARFNSVLLDFLQPAGQPSQSETFRTP</sequence>
<dbReference type="GO" id="GO:0016787">
    <property type="term" value="F:hydrolase activity"/>
    <property type="evidence" value="ECO:0007669"/>
    <property type="project" value="UniProtKB-KW"/>
</dbReference>
<dbReference type="PRINTS" id="PR00412">
    <property type="entry name" value="EPOXHYDRLASE"/>
</dbReference>
<feature type="domain" description="AB hydrolase-1" evidence="2">
    <location>
        <begin position="15"/>
        <end position="238"/>
    </location>
</feature>
<dbReference type="Pfam" id="PF00561">
    <property type="entry name" value="Abhydrolase_1"/>
    <property type="match status" value="1"/>
</dbReference>
<dbReference type="InterPro" id="IPR000073">
    <property type="entry name" value="AB_hydrolase_1"/>
</dbReference>
<evidence type="ECO:0000313" key="4">
    <source>
        <dbReference type="Proteomes" id="UP000055060"/>
    </source>
</evidence>
<dbReference type="OrthoDB" id="9808398at2"/>
<dbReference type="InterPro" id="IPR000639">
    <property type="entry name" value="Epox_hydrolase-like"/>
</dbReference>
<dbReference type="EMBL" id="DF967972">
    <property type="protein sequence ID" value="GAP14617.1"/>
    <property type="molecule type" value="Genomic_DNA"/>
</dbReference>
<organism evidence="3">
    <name type="scientific">Longilinea arvoryzae</name>
    <dbReference type="NCBI Taxonomy" id="360412"/>
    <lineage>
        <taxon>Bacteria</taxon>
        <taxon>Bacillati</taxon>
        <taxon>Chloroflexota</taxon>
        <taxon>Anaerolineae</taxon>
        <taxon>Anaerolineales</taxon>
        <taxon>Anaerolineaceae</taxon>
        <taxon>Longilinea</taxon>
    </lineage>
</organism>
<evidence type="ECO:0000256" key="1">
    <source>
        <dbReference type="ARBA" id="ARBA00022801"/>
    </source>
</evidence>
<reference evidence="3" key="1">
    <citation type="submission" date="2015-07" db="EMBL/GenBank/DDBJ databases">
        <title>Draft Genome Sequences of Anaerolinea thermolimosa IMO-1, Bellilinea caldifistulae GOMI-1, Leptolinea tardivitalis YMTK-2, Levilinea saccharolytica KIBI-1,Longilinea arvoryzae KOME-1, Previously Described as Members of the Anaerolineaceae (Chloroflexi).</title>
        <authorList>
            <person name="Sekiguchi Y."/>
            <person name="Ohashi A."/>
            <person name="Matsuura N."/>
            <person name="Tourlousse M.D."/>
        </authorList>
    </citation>
    <scope>NUCLEOTIDE SEQUENCE [LARGE SCALE GENOMIC DNA]</scope>
    <source>
        <strain evidence="3">KOME-1</strain>
    </source>
</reference>
<dbReference type="AlphaFoldDB" id="A0A0S7BGF6"/>
<dbReference type="PANTHER" id="PTHR43798">
    <property type="entry name" value="MONOACYLGLYCEROL LIPASE"/>
    <property type="match status" value="1"/>
</dbReference>
<dbReference type="SUPFAM" id="SSF53474">
    <property type="entry name" value="alpha/beta-Hydrolases"/>
    <property type="match status" value="1"/>
</dbReference>
<proteinExistence type="predicted"/>
<dbReference type="Gene3D" id="3.40.50.1820">
    <property type="entry name" value="alpha/beta hydrolase"/>
    <property type="match status" value="1"/>
</dbReference>
<evidence type="ECO:0000313" key="3">
    <source>
        <dbReference type="EMBL" id="GAP14617.1"/>
    </source>
</evidence>
<dbReference type="Proteomes" id="UP000055060">
    <property type="component" value="Unassembled WGS sequence"/>
</dbReference>
<name>A0A0S7BGF6_9CHLR</name>
<accession>A0A0S7BGF6</accession>
<dbReference type="GO" id="GO:0016020">
    <property type="term" value="C:membrane"/>
    <property type="evidence" value="ECO:0007669"/>
    <property type="project" value="TreeGrafter"/>
</dbReference>
<dbReference type="PRINTS" id="PR00111">
    <property type="entry name" value="ABHYDROLASE"/>
</dbReference>
<dbReference type="InterPro" id="IPR050266">
    <property type="entry name" value="AB_hydrolase_sf"/>
</dbReference>
<protein>
    <submittedName>
        <fullName evidence="3">Predicted hydrolase</fullName>
    </submittedName>
</protein>
<gene>
    <name evidence="3" type="ORF">LARV_02390</name>
</gene>
<keyword evidence="4" id="KW-1185">Reference proteome</keyword>
<keyword evidence="1 3" id="KW-0378">Hydrolase</keyword>
<dbReference type="RefSeq" id="WP_075073859.1">
    <property type="nucleotide sequence ID" value="NZ_DF967972.1"/>
</dbReference>
<evidence type="ECO:0000259" key="2">
    <source>
        <dbReference type="Pfam" id="PF00561"/>
    </source>
</evidence>